<comment type="caution">
    <text evidence="2">The sequence shown here is derived from an EMBL/GenBank/DDBJ whole genome shotgun (WGS) entry which is preliminary data.</text>
</comment>
<sequence length="60" mass="6876">MTFNRHFYKTFPFWCGLVILGNLLMMTGSPVLGGFWWYHVICTLIGLVMVLYSLVATDSN</sequence>
<feature type="transmembrane region" description="Helical" evidence="1">
    <location>
        <begin position="35"/>
        <end position="55"/>
    </location>
</feature>
<keyword evidence="1" id="KW-1133">Transmembrane helix</keyword>
<keyword evidence="1" id="KW-0472">Membrane</keyword>
<dbReference type="Proteomes" id="UP000305100">
    <property type="component" value="Unassembled WGS sequence"/>
</dbReference>
<keyword evidence="1" id="KW-0812">Transmembrane</keyword>
<organism evidence="2 3">
    <name type="scientific">Lentilactobacillus parafarraginis</name>
    <dbReference type="NCBI Taxonomy" id="390842"/>
    <lineage>
        <taxon>Bacteria</taxon>
        <taxon>Bacillati</taxon>
        <taxon>Bacillota</taxon>
        <taxon>Bacilli</taxon>
        <taxon>Lactobacillales</taxon>
        <taxon>Lactobacillaceae</taxon>
        <taxon>Lentilactobacillus</taxon>
    </lineage>
</organism>
<gene>
    <name evidence="2" type="ORF">FEZ41_02005</name>
</gene>
<accession>A0A5R9CYI4</accession>
<dbReference type="AlphaFoldDB" id="A0A5R9CYI4"/>
<dbReference type="OrthoDB" id="2312621at2"/>
<evidence type="ECO:0000313" key="2">
    <source>
        <dbReference type="EMBL" id="TLQ20816.1"/>
    </source>
</evidence>
<dbReference type="EMBL" id="VBSX01000003">
    <property type="protein sequence ID" value="TLQ20816.1"/>
    <property type="molecule type" value="Genomic_DNA"/>
</dbReference>
<protein>
    <submittedName>
        <fullName evidence="2">Uncharacterized protein</fullName>
    </submittedName>
</protein>
<proteinExistence type="predicted"/>
<feature type="transmembrane region" description="Helical" evidence="1">
    <location>
        <begin position="12"/>
        <end position="29"/>
    </location>
</feature>
<reference evidence="2 3" key="1">
    <citation type="submission" date="2019-05" db="EMBL/GenBank/DDBJ databases">
        <title>The metagenome of a microbial culture collection derived from dairy environment covers the genomic content of the human microbiome.</title>
        <authorList>
            <person name="Roder T."/>
            <person name="Wuthrich D."/>
            <person name="Sattari Z."/>
            <person name="Von Ah U."/>
            <person name="Bar C."/>
            <person name="Ronchi F."/>
            <person name="Macpherson A.J."/>
            <person name="Ganal-Vonarburg S.C."/>
            <person name="Bruggmann R."/>
            <person name="Vergeres G."/>
        </authorList>
    </citation>
    <scope>NUCLEOTIDE SEQUENCE [LARGE SCALE GENOMIC DNA]</scope>
    <source>
        <strain evidence="2 3">FAM 1079</strain>
    </source>
</reference>
<evidence type="ECO:0000256" key="1">
    <source>
        <dbReference type="SAM" id="Phobius"/>
    </source>
</evidence>
<evidence type="ECO:0000313" key="3">
    <source>
        <dbReference type="Proteomes" id="UP000305100"/>
    </source>
</evidence>
<name>A0A5R9CYI4_9LACO</name>